<sequence>MMRLPIVALVVSSITAFSVFFSDSLLSLRQTVPEGWSDFCKGPVDLGIYSGRVLNGIEASAHSLNVLMSSVERFKAQLFANETLSADSAWSEEAREGLKKMWEDYVATATDEFCSFYSTEKPPAFSSLDLGTVSVSSLDTLQKVTRTAFLNKNVKWAEVDAIRRGLAPRKPLQNRIDDVCRDVGATPSAESTAKKGELEAEIASLQKEVEARDPDLHLQVSSTEPAPRFSKKPALRRQNDAVRSTESPLLSLRQTVPGGWSDFCKGPVDLEIYSGRVLNGIEASSHSLNVLRSSVERFKAQLFANETLSADSAWSEEAREGLKKMWEDYVATATDEFCSFYSTEKPSAFSSLDLSTVCVSSLDALQSVMRTAFLNKNVKWAEVDAIRRGLGPRKSLMSRIDNVCQDVGATPSAESTAKKGELEAEIASLQKDVEARDPDLHLESLSLEYFL</sequence>
<dbReference type="AlphaFoldDB" id="A0A0G4GHK1"/>
<dbReference type="EMBL" id="CDMZ01001215">
    <property type="protein sequence ID" value="CEM29207.1"/>
    <property type="molecule type" value="Genomic_DNA"/>
</dbReference>
<dbReference type="VEuPathDB" id="CryptoDB:Cvel_668"/>
<evidence type="ECO:0000256" key="1">
    <source>
        <dbReference type="SAM" id="MobiDB-lite"/>
    </source>
</evidence>
<feature type="region of interest" description="Disordered" evidence="1">
    <location>
        <begin position="221"/>
        <end position="241"/>
    </location>
</feature>
<evidence type="ECO:0000313" key="2">
    <source>
        <dbReference type="EMBL" id="CEM29207.1"/>
    </source>
</evidence>
<gene>
    <name evidence="2" type="ORF">Cvel_668</name>
</gene>
<name>A0A0G4GHK1_9ALVE</name>
<protein>
    <submittedName>
        <fullName evidence="2">Uncharacterized protein</fullName>
    </submittedName>
</protein>
<accession>A0A0G4GHK1</accession>
<proteinExistence type="predicted"/>
<organism evidence="2">
    <name type="scientific">Chromera velia CCMP2878</name>
    <dbReference type="NCBI Taxonomy" id="1169474"/>
    <lineage>
        <taxon>Eukaryota</taxon>
        <taxon>Sar</taxon>
        <taxon>Alveolata</taxon>
        <taxon>Colpodellida</taxon>
        <taxon>Chromeraceae</taxon>
        <taxon>Chromera</taxon>
    </lineage>
</organism>
<reference evidence="2" key="1">
    <citation type="submission" date="2014-11" db="EMBL/GenBank/DDBJ databases">
        <authorList>
            <person name="Otto D Thomas"/>
            <person name="Naeem Raeece"/>
        </authorList>
    </citation>
    <scope>NUCLEOTIDE SEQUENCE</scope>
</reference>